<dbReference type="PATRIC" id="fig|1423738.3.peg.1638"/>
<dbReference type="Proteomes" id="UP000051813">
    <property type="component" value="Unassembled WGS sequence"/>
</dbReference>
<sequence length="148" mass="17305">MTLITDMVAGLYDKYEDAYNIPDTDPTVIKLRYWFDPTGELRKPHKQPYDDKVIELYNQGLSDVEIDHKIKRSTTVALRTRHRLGLIPANNKKHKYKLTDRQGVVSEHVSLATIVQAVGYKPNNYSFDNLKKRIEEKGYKLERIKLEQ</sequence>
<protein>
    <submittedName>
        <fullName evidence="1">Uncharacterized protein</fullName>
    </submittedName>
</protein>
<keyword evidence="2" id="KW-1185">Reference proteome</keyword>
<gene>
    <name evidence="1" type="ORF">FC84_GL001616</name>
</gene>
<organism evidence="1 2">
    <name type="scientific">Lapidilactobacillus dextrinicus DSM 20335</name>
    <dbReference type="NCBI Taxonomy" id="1423738"/>
    <lineage>
        <taxon>Bacteria</taxon>
        <taxon>Bacillati</taxon>
        <taxon>Bacillota</taxon>
        <taxon>Bacilli</taxon>
        <taxon>Lactobacillales</taxon>
        <taxon>Lactobacillaceae</taxon>
        <taxon>Lapidilactobacillus</taxon>
    </lineage>
</organism>
<dbReference type="EMBL" id="AYYK01000004">
    <property type="protein sequence ID" value="KRM79438.1"/>
    <property type="molecule type" value="Genomic_DNA"/>
</dbReference>
<dbReference type="STRING" id="1423738.FC84_GL001616"/>
<proteinExistence type="predicted"/>
<evidence type="ECO:0000313" key="1">
    <source>
        <dbReference type="EMBL" id="KRM79438.1"/>
    </source>
</evidence>
<accession>A0A0R2BIT1</accession>
<reference evidence="1 2" key="1">
    <citation type="journal article" date="2015" name="Genome Announc.">
        <title>Expanding the biotechnology potential of lactobacilli through comparative genomics of 213 strains and associated genera.</title>
        <authorList>
            <person name="Sun Z."/>
            <person name="Harris H.M."/>
            <person name="McCann A."/>
            <person name="Guo C."/>
            <person name="Argimon S."/>
            <person name="Zhang W."/>
            <person name="Yang X."/>
            <person name="Jeffery I.B."/>
            <person name="Cooney J.C."/>
            <person name="Kagawa T.F."/>
            <person name="Liu W."/>
            <person name="Song Y."/>
            <person name="Salvetti E."/>
            <person name="Wrobel A."/>
            <person name="Rasinkangas P."/>
            <person name="Parkhill J."/>
            <person name="Rea M.C."/>
            <person name="O'Sullivan O."/>
            <person name="Ritari J."/>
            <person name="Douillard F.P."/>
            <person name="Paul Ross R."/>
            <person name="Yang R."/>
            <person name="Briner A.E."/>
            <person name="Felis G.E."/>
            <person name="de Vos W.M."/>
            <person name="Barrangou R."/>
            <person name="Klaenhammer T.R."/>
            <person name="Caufield P.W."/>
            <person name="Cui Y."/>
            <person name="Zhang H."/>
            <person name="O'Toole P.W."/>
        </authorList>
    </citation>
    <scope>NUCLEOTIDE SEQUENCE [LARGE SCALE GENOMIC DNA]</scope>
    <source>
        <strain evidence="1 2">DSM 20335</strain>
    </source>
</reference>
<evidence type="ECO:0000313" key="2">
    <source>
        <dbReference type="Proteomes" id="UP000051813"/>
    </source>
</evidence>
<dbReference type="RefSeq" id="WP_057755727.1">
    <property type="nucleotide sequence ID" value="NZ_AYYK01000004.1"/>
</dbReference>
<comment type="caution">
    <text evidence="1">The sequence shown here is derived from an EMBL/GenBank/DDBJ whole genome shotgun (WGS) entry which is preliminary data.</text>
</comment>
<dbReference type="AlphaFoldDB" id="A0A0R2BIT1"/>
<name>A0A0R2BIT1_9LACO</name>